<dbReference type="Proteomes" id="UP001431429">
    <property type="component" value="Unassembled WGS sequence"/>
</dbReference>
<reference evidence="1" key="1">
    <citation type="submission" date="2022-06" db="EMBL/GenBank/DDBJ databases">
        <title>Genome public.</title>
        <authorList>
            <person name="Sun Q."/>
        </authorList>
    </citation>
    <scope>NUCLEOTIDE SEQUENCE</scope>
    <source>
        <strain evidence="1">CWNU-1</strain>
    </source>
</reference>
<accession>A0ABT0UZJ4</accession>
<sequence>MPVIVERRTPMTWLLTVLSEQNGLSHPDDFRIAFRRAAKALGDELDDPQIRYLDVHKKTISRWLKEQVRPQNLPRLVVARMFDRNIDELLSEARPGASSSGRVLTPERDDFGPELFDMRGAAQMAARRSMEFALSKEAGEVGETTMGLLQDQLKRIINNYHRLPLSSVLHDLVSTQDEVFRLLEGKRARPTQLKELNVMATLLTWFMAKASSDMGDPDSAMMQARTAGLCAKDAEHSGLIALVDGLKSLIAYWSDKPADALHYARHGAVAASNLRGTVAVWLSSLESRAAALMGDAEAARKASLLAIRQRERVVPDDLDALGGLLTFPEAKQLYYGVETEVLLRNGTAVTTFQAEEAVRAFSDASTDHWAFGDQAGAECNLALVRLYAGDFDGAADAMRPVLDLQPLMRNRGIVVSARRVRHALGTGGTRDAVVARDLRDEIEAYEPHRLALPR</sequence>
<protein>
    <recommendedName>
        <fullName evidence="3">XRE family transcriptional regulator</fullName>
    </recommendedName>
</protein>
<evidence type="ECO:0000313" key="2">
    <source>
        <dbReference type="Proteomes" id="UP001431429"/>
    </source>
</evidence>
<name>A0ABT0UZJ4_9ACTN</name>
<gene>
    <name evidence="1" type="ORF">NBG84_30560</name>
</gene>
<evidence type="ECO:0000313" key="1">
    <source>
        <dbReference type="EMBL" id="MCM2392576.1"/>
    </source>
</evidence>
<dbReference type="EMBL" id="JAMQAW010000041">
    <property type="protein sequence ID" value="MCM2392576.1"/>
    <property type="molecule type" value="Genomic_DNA"/>
</dbReference>
<evidence type="ECO:0008006" key="3">
    <source>
        <dbReference type="Google" id="ProtNLM"/>
    </source>
</evidence>
<organism evidence="1 2">
    <name type="scientific">Streptomyces albipurpureus</name>
    <dbReference type="NCBI Taxonomy" id="2897419"/>
    <lineage>
        <taxon>Bacteria</taxon>
        <taxon>Bacillati</taxon>
        <taxon>Actinomycetota</taxon>
        <taxon>Actinomycetes</taxon>
        <taxon>Kitasatosporales</taxon>
        <taxon>Streptomycetaceae</taxon>
        <taxon>Streptomyces</taxon>
    </lineage>
</organism>
<proteinExistence type="predicted"/>
<dbReference type="RefSeq" id="WP_250922897.1">
    <property type="nucleotide sequence ID" value="NZ_JAMQAW010000041.1"/>
</dbReference>
<comment type="caution">
    <text evidence="1">The sequence shown here is derived from an EMBL/GenBank/DDBJ whole genome shotgun (WGS) entry which is preliminary data.</text>
</comment>
<keyword evidence="2" id="KW-1185">Reference proteome</keyword>